<comment type="caution">
    <text evidence="1">The sequence shown here is derived from an EMBL/GenBank/DDBJ whole genome shotgun (WGS) entry which is preliminary data.</text>
</comment>
<evidence type="ECO:0000313" key="1">
    <source>
        <dbReference type="EMBL" id="HAE4733392.1"/>
    </source>
</evidence>
<name>A0A731TJ26_SALEE</name>
<sequence>MKILFKLFFFDVFSAKNNNVNIFLMNYINILIILDLSYMLLECREFMINSLVWWRLQQGQCDFFACDVGMLYLSDGEWSGFDCYRTRRSAVKKSDCKRALSILRTLKNPQTQRECGFLRGFRMYPIHSE</sequence>
<gene>
    <name evidence="1" type="ORF">GND13_002695</name>
</gene>
<proteinExistence type="predicted"/>
<protein>
    <submittedName>
        <fullName evidence="1">Uncharacterized protein</fullName>
    </submittedName>
</protein>
<accession>A0A731TJ26</accession>
<dbReference type="EMBL" id="DAASAS010000017">
    <property type="protein sequence ID" value="HAE4733392.1"/>
    <property type="molecule type" value="Genomic_DNA"/>
</dbReference>
<dbReference type="AlphaFoldDB" id="A0A731TJ26"/>
<reference evidence="1" key="2">
    <citation type="submission" date="2018-07" db="EMBL/GenBank/DDBJ databases">
        <authorList>
            <consortium name="NCBI Pathogen Detection Project"/>
        </authorList>
    </citation>
    <scope>NUCLEOTIDE SEQUENCE</scope>
    <source>
        <strain evidence="1">5039-68</strain>
    </source>
</reference>
<organism evidence="1">
    <name type="scientific">Salmonella enterica subsp. VII serovar 40:z4,z24:[z39]</name>
    <dbReference type="NCBI Taxonomy" id="1967625"/>
    <lineage>
        <taxon>Bacteria</taxon>
        <taxon>Pseudomonadati</taxon>
        <taxon>Pseudomonadota</taxon>
        <taxon>Gammaproteobacteria</taxon>
        <taxon>Enterobacterales</taxon>
        <taxon>Enterobacteriaceae</taxon>
        <taxon>Salmonella</taxon>
    </lineage>
</organism>
<reference evidence="1" key="1">
    <citation type="journal article" date="2018" name="Genome Biol.">
        <title>SKESA: strategic k-mer extension for scrupulous assemblies.</title>
        <authorList>
            <person name="Souvorov A."/>
            <person name="Agarwala R."/>
            <person name="Lipman D.J."/>
        </authorList>
    </citation>
    <scope>NUCLEOTIDE SEQUENCE</scope>
    <source>
        <strain evidence="1">5039-68</strain>
    </source>
</reference>